<evidence type="ECO:0000313" key="1">
    <source>
        <dbReference type="EMBL" id="KAK2654062.1"/>
    </source>
</evidence>
<reference evidence="1" key="1">
    <citation type="journal article" date="2023" name="Plant J.">
        <title>Genome sequences and population genomics provide insights into the demographic history, inbreeding, and mutation load of two 'living fossil' tree species of Dipteronia.</title>
        <authorList>
            <person name="Feng Y."/>
            <person name="Comes H.P."/>
            <person name="Chen J."/>
            <person name="Zhu S."/>
            <person name="Lu R."/>
            <person name="Zhang X."/>
            <person name="Li P."/>
            <person name="Qiu J."/>
            <person name="Olsen K.M."/>
            <person name="Qiu Y."/>
        </authorList>
    </citation>
    <scope>NUCLEOTIDE SEQUENCE</scope>
    <source>
        <strain evidence="1">KIB01</strain>
    </source>
</reference>
<dbReference type="EMBL" id="JANJYI010000004">
    <property type="protein sequence ID" value="KAK2654062.1"/>
    <property type="molecule type" value="Genomic_DNA"/>
</dbReference>
<dbReference type="AlphaFoldDB" id="A0AAD9X7C0"/>
<accession>A0AAD9X7C0</accession>
<keyword evidence="2" id="KW-1185">Reference proteome</keyword>
<evidence type="ECO:0000313" key="2">
    <source>
        <dbReference type="Proteomes" id="UP001280121"/>
    </source>
</evidence>
<dbReference type="Proteomes" id="UP001280121">
    <property type="component" value="Unassembled WGS sequence"/>
</dbReference>
<organism evidence="1 2">
    <name type="scientific">Dipteronia dyeriana</name>
    <dbReference type="NCBI Taxonomy" id="168575"/>
    <lineage>
        <taxon>Eukaryota</taxon>
        <taxon>Viridiplantae</taxon>
        <taxon>Streptophyta</taxon>
        <taxon>Embryophyta</taxon>
        <taxon>Tracheophyta</taxon>
        <taxon>Spermatophyta</taxon>
        <taxon>Magnoliopsida</taxon>
        <taxon>eudicotyledons</taxon>
        <taxon>Gunneridae</taxon>
        <taxon>Pentapetalae</taxon>
        <taxon>rosids</taxon>
        <taxon>malvids</taxon>
        <taxon>Sapindales</taxon>
        <taxon>Sapindaceae</taxon>
        <taxon>Hippocastanoideae</taxon>
        <taxon>Acereae</taxon>
        <taxon>Dipteronia</taxon>
    </lineage>
</organism>
<proteinExistence type="predicted"/>
<name>A0AAD9X7C0_9ROSI</name>
<sequence length="130" mass="15063">MLTSTDWEKCKWSKNVKGKAAYYTVLSTVFWNCVKYCLRVFSPLVRVLRPVGGDQKPSMRFLYGELKKLMEKIREGLKNVESNYQPIFEIIDEKSKGRFDSPLHMAAYVVNPYYFFNGSTSSIYTSEVSS</sequence>
<gene>
    <name evidence="1" type="ORF">Ddye_013918</name>
</gene>
<comment type="caution">
    <text evidence="1">The sequence shown here is derived from an EMBL/GenBank/DDBJ whole genome shotgun (WGS) entry which is preliminary data.</text>
</comment>
<dbReference type="SUPFAM" id="SSF53098">
    <property type="entry name" value="Ribonuclease H-like"/>
    <property type="match status" value="1"/>
</dbReference>
<dbReference type="InterPro" id="IPR012337">
    <property type="entry name" value="RNaseH-like_sf"/>
</dbReference>
<protein>
    <submittedName>
        <fullName evidence="1">Uncharacterized protein</fullName>
    </submittedName>
</protein>